<dbReference type="InterPro" id="IPR032690">
    <property type="entry name" value="CarS"/>
</dbReference>
<keyword evidence="3" id="KW-1185">Reference proteome</keyword>
<dbReference type="OrthoDB" id="8850121at2"/>
<dbReference type="Proteomes" id="UP000095042">
    <property type="component" value="Unassembled WGS sequence"/>
</dbReference>
<keyword evidence="1" id="KW-1133">Transmembrane helix</keyword>
<dbReference type="Pfam" id="PF01864">
    <property type="entry name" value="CarS-like"/>
    <property type="match status" value="1"/>
</dbReference>
<organism evidence="2 3">
    <name type="scientific">Methyloceanibacter marginalis</name>
    <dbReference type="NCBI Taxonomy" id="1774971"/>
    <lineage>
        <taxon>Bacteria</taxon>
        <taxon>Pseudomonadati</taxon>
        <taxon>Pseudomonadota</taxon>
        <taxon>Alphaproteobacteria</taxon>
        <taxon>Hyphomicrobiales</taxon>
        <taxon>Hyphomicrobiaceae</taxon>
        <taxon>Methyloceanibacter</taxon>
    </lineage>
</organism>
<comment type="caution">
    <text evidence="2">The sequence shown here is derived from an EMBL/GenBank/DDBJ whole genome shotgun (WGS) entry which is preliminary data.</text>
</comment>
<dbReference type="PANTHER" id="PTHR39650">
    <property type="entry name" value="CDP-ARCHAEOL SYNTHASE"/>
    <property type="match status" value="1"/>
</dbReference>
<dbReference type="PANTHER" id="PTHR39650:SF1">
    <property type="entry name" value="CDP-ARCHAEOL SYNTHASE"/>
    <property type="match status" value="1"/>
</dbReference>
<dbReference type="RefSeq" id="WP_069625025.1">
    <property type="nucleotide sequence ID" value="NZ_LPWD01000451.1"/>
</dbReference>
<accession>A0A1E3VVM3</accession>
<evidence type="ECO:0000313" key="3">
    <source>
        <dbReference type="Proteomes" id="UP000095042"/>
    </source>
</evidence>
<proteinExistence type="predicted"/>
<dbReference type="EMBL" id="LPWD01000451">
    <property type="protein sequence ID" value="ODR97584.1"/>
    <property type="molecule type" value="Genomic_DNA"/>
</dbReference>
<evidence type="ECO:0008006" key="4">
    <source>
        <dbReference type="Google" id="ProtNLM"/>
    </source>
</evidence>
<gene>
    <name evidence="2" type="ORF">AUC71_04090</name>
</gene>
<name>A0A1E3VVM3_9HYPH</name>
<feature type="transmembrane region" description="Helical" evidence="1">
    <location>
        <begin position="53"/>
        <end position="71"/>
    </location>
</feature>
<feature type="transmembrane region" description="Helical" evidence="1">
    <location>
        <begin position="134"/>
        <end position="153"/>
    </location>
</feature>
<sequence length="162" mass="17288">MHPILMTELLVLVGVANALPVIAKKLMGTAGDWPLDGSITLRDGRPLFGRSKTIRGVLIALLGTPVVAVLLGLDWQLGVLVAASAMAGDLLSSFIKRRLGLAPSSQALGLDQVPESLFPLIAARCLVPLSWLDVAVGTAIFAITELVVSRILFRLNLRDRPY</sequence>
<reference evidence="2 3" key="1">
    <citation type="journal article" date="2016" name="Environ. Microbiol.">
        <title>New Methyloceanibacter diversity from North Sea sediments includes methanotroph containing solely the soluble methane monooxygenase.</title>
        <authorList>
            <person name="Vekeman B."/>
            <person name="Kerckhof F.M."/>
            <person name="Cremers G."/>
            <person name="de Vos P."/>
            <person name="Vandamme P."/>
            <person name="Boon N."/>
            <person name="Op den Camp H.J."/>
            <person name="Heylen K."/>
        </authorList>
    </citation>
    <scope>NUCLEOTIDE SEQUENCE [LARGE SCALE GENOMIC DNA]</scope>
    <source>
        <strain evidence="2 3">R-67177</strain>
    </source>
</reference>
<dbReference type="AlphaFoldDB" id="A0A1E3VVM3"/>
<evidence type="ECO:0000313" key="2">
    <source>
        <dbReference type="EMBL" id="ODR97584.1"/>
    </source>
</evidence>
<evidence type="ECO:0000256" key="1">
    <source>
        <dbReference type="SAM" id="Phobius"/>
    </source>
</evidence>
<keyword evidence="1" id="KW-0472">Membrane</keyword>
<keyword evidence="1" id="KW-0812">Transmembrane</keyword>
<protein>
    <recommendedName>
        <fullName evidence="4">CDP-archaeol synthase</fullName>
    </recommendedName>
</protein>